<dbReference type="InterPro" id="IPR016035">
    <property type="entry name" value="Acyl_Trfase/lysoPLipase"/>
</dbReference>
<sequence>MNSSNLLYLIKKSCSINFILSMEKSSIFHQLRLPQKHQRYVTVLSIDGGGIKGILPAVILERLESQLQELDGKEARIADYFDVIAGTSTGGLVTAMLTAPDENNRPLYAAKDIKPFYLDNCPMIFPQKHSLFPFVKLLKSLKGPLYDGKHLHKVLRDELGDRKLSDAITNVIIPAFDIKLLQPVIFSTYEARKSALANAKLSDICISTSAAPTFLPGHKFTTRDGKGNSRKYNLIDGGVAANNPALIAIAEVTKQMFDSNIDFFHTRPVDYPRLLTISLGTGAASIDDNRYSVKKAKKWGILDWLSYKGTTPMVEIFTQAGADMNDTLNGVQNSVDVATHDNLGELVTIANEMLSRPVSRVNLMSGLTEPVPDGGTNEQALKRFANLLSNERKLRLWSNNAEKKREVETRTRQPIFQDPWNSLVDFARSVSEETKHLLAKHAQILRPSSQCRISPNPIVKWNGELSSAGKKLIMKSTVHVPTPIFPSHRQVFCRISMS</sequence>
<evidence type="ECO:0000256" key="3">
    <source>
        <dbReference type="PROSITE-ProRule" id="PRU01161"/>
    </source>
</evidence>
<keyword evidence="2 3" id="KW-0443">Lipid metabolism</keyword>
<dbReference type="PANTHER" id="PTHR32176:SF121">
    <property type="entry name" value="PATATIN"/>
    <property type="match status" value="1"/>
</dbReference>
<feature type="domain" description="PNPLA" evidence="5">
    <location>
        <begin position="44"/>
        <end position="249"/>
    </location>
</feature>
<feature type="short sequence motif" description="GXGXXG" evidence="3">
    <location>
        <begin position="48"/>
        <end position="53"/>
    </location>
</feature>
<comment type="domain">
    <text evidence="4">The nitrogen atoms of the two glycine residues in the GGXR motif define the oxyanion hole, and stabilize the oxyanion that forms during the nucleophilic attack by the catalytic serine during substrate cleavage.</text>
</comment>
<gene>
    <name evidence="6" type="ORF">SASPL_130745</name>
</gene>
<feature type="short sequence motif" description="DGA/G" evidence="3">
    <location>
        <begin position="236"/>
        <end position="238"/>
    </location>
</feature>
<keyword evidence="7" id="KW-1185">Reference proteome</keyword>
<evidence type="ECO:0000313" key="7">
    <source>
        <dbReference type="Proteomes" id="UP000298416"/>
    </source>
</evidence>
<evidence type="ECO:0000256" key="2">
    <source>
        <dbReference type="ARBA" id="ARBA00023098"/>
    </source>
</evidence>
<comment type="function">
    <text evidence="4">Lipolytic acyl hydrolase (LAH).</text>
</comment>
<proteinExistence type="inferred from homology"/>
<comment type="similarity">
    <text evidence="1 4">Belongs to the patatin family.</text>
</comment>
<comment type="caution">
    <text evidence="6">The sequence shown here is derived from an EMBL/GenBank/DDBJ whole genome shotgun (WGS) entry which is preliminary data.</text>
</comment>
<dbReference type="EMBL" id="PNBA02000011">
    <property type="protein sequence ID" value="KAG6407748.1"/>
    <property type="molecule type" value="Genomic_DNA"/>
</dbReference>
<feature type="active site" description="Nucleophile" evidence="3">
    <location>
        <position position="88"/>
    </location>
</feature>
<dbReference type="GO" id="GO:0047372">
    <property type="term" value="F:monoacylglycerol lipase activity"/>
    <property type="evidence" value="ECO:0007669"/>
    <property type="project" value="TreeGrafter"/>
</dbReference>
<protein>
    <recommendedName>
        <fullName evidence="4">Patatin</fullName>
        <ecNumber evidence="4">3.1.1.-</ecNumber>
    </recommendedName>
</protein>
<evidence type="ECO:0000256" key="4">
    <source>
        <dbReference type="RuleBase" id="RU361262"/>
    </source>
</evidence>
<dbReference type="Pfam" id="PF01734">
    <property type="entry name" value="Patatin"/>
    <property type="match status" value="1"/>
</dbReference>
<keyword evidence="3 4" id="KW-0442">Lipid degradation</keyword>
<dbReference type="SUPFAM" id="SSF52151">
    <property type="entry name" value="FabD/lysophospholipase-like"/>
    <property type="match status" value="1"/>
</dbReference>
<evidence type="ECO:0000313" key="6">
    <source>
        <dbReference type="EMBL" id="KAG6407748.1"/>
    </source>
</evidence>
<dbReference type="GO" id="GO:0004620">
    <property type="term" value="F:phospholipase activity"/>
    <property type="evidence" value="ECO:0007669"/>
    <property type="project" value="TreeGrafter"/>
</dbReference>
<reference evidence="6" key="1">
    <citation type="submission" date="2018-01" db="EMBL/GenBank/DDBJ databases">
        <authorList>
            <person name="Mao J.F."/>
        </authorList>
    </citation>
    <scope>NUCLEOTIDE SEQUENCE</scope>
    <source>
        <strain evidence="6">Huo1</strain>
        <tissue evidence="6">Leaf</tissue>
    </source>
</reference>
<name>A0A8X8X8S5_SALSN</name>
<dbReference type="GO" id="GO:0016042">
    <property type="term" value="P:lipid catabolic process"/>
    <property type="evidence" value="ECO:0007669"/>
    <property type="project" value="UniProtKB-UniRule"/>
</dbReference>
<dbReference type="PROSITE" id="PS51635">
    <property type="entry name" value="PNPLA"/>
    <property type="match status" value="1"/>
</dbReference>
<dbReference type="EC" id="3.1.1.-" evidence="4"/>
<dbReference type="PANTHER" id="PTHR32176">
    <property type="entry name" value="XYLOSE ISOMERASE"/>
    <property type="match status" value="1"/>
</dbReference>
<dbReference type="AlphaFoldDB" id="A0A8X8X8S5"/>
<accession>A0A8X8X8S5</accession>
<keyword evidence="3 4" id="KW-0378">Hydrolase</keyword>
<dbReference type="InterPro" id="IPR002641">
    <property type="entry name" value="PNPLA_dom"/>
</dbReference>
<evidence type="ECO:0000259" key="5">
    <source>
        <dbReference type="PROSITE" id="PS51635"/>
    </source>
</evidence>
<dbReference type="Gene3D" id="3.40.1090.10">
    <property type="entry name" value="Cytosolic phospholipase A2 catalytic domain"/>
    <property type="match status" value="1"/>
</dbReference>
<evidence type="ECO:0000256" key="1">
    <source>
        <dbReference type="ARBA" id="ARBA00010240"/>
    </source>
</evidence>
<reference evidence="6" key="2">
    <citation type="submission" date="2020-08" db="EMBL/GenBank/DDBJ databases">
        <title>Plant Genome Project.</title>
        <authorList>
            <person name="Zhang R.-G."/>
        </authorList>
    </citation>
    <scope>NUCLEOTIDE SEQUENCE</scope>
    <source>
        <strain evidence="6">Huo1</strain>
        <tissue evidence="6">Leaf</tissue>
    </source>
</reference>
<feature type="active site" description="Proton acceptor" evidence="3">
    <location>
        <position position="236"/>
    </location>
</feature>
<feature type="short sequence motif" description="GXSXG" evidence="3">
    <location>
        <begin position="86"/>
        <end position="90"/>
    </location>
</feature>
<dbReference type="Proteomes" id="UP000298416">
    <property type="component" value="Unassembled WGS sequence"/>
</dbReference>
<organism evidence="6">
    <name type="scientific">Salvia splendens</name>
    <name type="common">Scarlet sage</name>
    <dbReference type="NCBI Taxonomy" id="180675"/>
    <lineage>
        <taxon>Eukaryota</taxon>
        <taxon>Viridiplantae</taxon>
        <taxon>Streptophyta</taxon>
        <taxon>Embryophyta</taxon>
        <taxon>Tracheophyta</taxon>
        <taxon>Spermatophyta</taxon>
        <taxon>Magnoliopsida</taxon>
        <taxon>eudicotyledons</taxon>
        <taxon>Gunneridae</taxon>
        <taxon>Pentapetalae</taxon>
        <taxon>asterids</taxon>
        <taxon>lamiids</taxon>
        <taxon>Lamiales</taxon>
        <taxon>Lamiaceae</taxon>
        <taxon>Nepetoideae</taxon>
        <taxon>Mentheae</taxon>
        <taxon>Salviinae</taxon>
        <taxon>Salvia</taxon>
        <taxon>Salvia subgen. Calosphace</taxon>
        <taxon>core Calosphace</taxon>
    </lineage>
</organism>